<name>A0A6P8ZQD4_THRPL</name>
<dbReference type="GO" id="GO:0045735">
    <property type="term" value="F:nutrient reservoir activity"/>
    <property type="evidence" value="ECO:0007669"/>
    <property type="project" value="UniProtKB-KW"/>
</dbReference>
<evidence type="ECO:0000256" key="1">
    <source>
        <dbReference type="ARBA" id="ARBA00022761"/>
    </source>
</evidence>
<evidence type="ECO:0000313" key="7">
    <source>
        <dbReference type="RefSeq" id="XP_034245659.1"/>
    </source>
</evidence>
<sequence>MKVLFALAALVAVAAAIPTYVPTSYNSVHQQPIGSQVSKDVATKQKLILQLLVRVQQDLMYPELIELAKSWQPEHIADRYANQYVVKKFFSMWKQGMLPKGEIFHVYNDSQLKEAVALFDMLYFAKDFDTFIKTAAWARVHVNEGQFAYALSVAVIHRDDTYGVVLPPLYEVYPHLYFHGSDMAEFQSAKMQGKINYNAMTNWTTNSAILHPEDLLGYFTQDVGLNAYHAYAHLYQPFWLNSEKYGLNIDQNRGEAFYYFYQQLVAHYNLHRMANYLPEMKAFDWTEPIEHGYNPDLVYNNGKYFPARPDNYEISSLNSYTVEDVKIIEKRIKDAIDSGYVVGKDGNTVSIKSFVHGINILGNIVEGNEDAVNSRYYGSYVSMLHNLVALIMDPSNEHGVAPGVIGHYETALRDPAFYAVQQHINGLFQQYKDKLPAYRTEDLIYPGVAIKQVATDRLVTYFDLFDVNVDHAVEVNTADEADKINFVAKTARLNHKPFSYKVNVESDKKTKAVIRVFLGPNADYVHSNFYGKQASDVYYGHNTADIDRLRHMFVELDRIPVDLNQGENVIERHSREFTTTVGDSPSFKSLQKLAESGNMFVDNVDHHCGFPDRLALPMGHKAGLPLTLFVMVTPYGVDGEQQQHGDYYHETVVPHGQNVVSCNGLMTVVDNRPLGFPFDRKIDNFGRWEQAQNMHFQTVYVYHKDSTVPQQGYYYQHEAADVNNVNDFDHLPKFVSGQHQIVNVNDEIHYNQL</sequence>
<dbReference type="SUPFAM" id="SSF81296">
    <property type="entry name" value="E set domains"/>
    <property type="match status" value="1"/>
</dbReference>
<keyword evidence="6" id="KW-1185">Reference proteome</keyword>
<dbReference type="InParanoid" id="A0A6P8ZQD4"/>
<dbReference type="AlphaFoldDB" id="A0A6P8ZQD4"/>
<dbReference type="Gene3D" id="2.60.40.1520">
    <property type="entry name" value="Hemocyanin, C-terminal domain"/>
    <property type="match status" value="1"/>
</dbReference>
<dbReference type="Pfam" id="PF03723">
    <property type="entry name" value="Hemocyanin_C"/>
    <property type="match status" value="1"/>
</dbReference>
<dbReference type="PANTHER" id="PTHR11511">
    <property type="entry name" value="LARVAL STORAGE PROTEIN/PHENOLOXIDASE"/>
    <property type="match status" value="1"/>
</dbReference>
<protein>
    <submittedName>
        <fullName evidence="7">Allergen Cr-PI-like</fullName>
    </submittedName>
</protein>
<feature type="domain" description="Hemocyanin middle" evidence="3">
    <location>
        <begin position="168"/>
        <end position="427"/>
    </location>
</feature>
<keyword evidence="1" id="KW-0758">Storage protein</keyword>
<dbReference type="SUPFAM" id="SSF48056">
    <property type="entry name" value="Di-copper centre-containing domain"/>
    <property type="match status" value="1"/>
</dbReference>
<dbReference type="OrthoDB" id="6371642at2759"/>
<dbReference type="GO" id="GO:0005615">
    <property type="term" value="C:extracellular space"/>
    <property type="evidence" value="ECO:0007669"/>
    <property type="project" value="UniProtKB-ARBA"/>
</dbReference>
<evidence type="ECO:0000259" key="3">
    <source>
        <dbReference type="Pfam" id="PF00372"/>
    </source>
</evidence>
<feature type="domain" description="Hemocyanin N-terminal" evidence="4">
    <location>
        <begin position="43"/>
        <end position="162"/>
    </location>
</feature>
<dbReference type="Pfam" id="PF03722">
    <property type="entry name" value="Hemocyanin_N"/>
    <property type="match status" value="1"/>
</dbReference>
<gene>
    <name evidence="7" type="primary">LOC117647804</name>
</gene>
<dbReference type="InterPro" id="IPR013788">
    <property type="entry name" value="Hemocyanin/hexamerin"/>
</dbReference>
<feature type="chain" id="PRO_5027589551" evidence="2">
    <location>
        <begin position="17"/>
        <end position="753"/>
    </location>
</feature>
<accession>A0A6P8ZQD4</accession>
<feature type="signal peptide" evidence="2">
    <location>
        <begin position="1"/>
        <end position="16"/>
    </location>
</feature>
<evidence type="ECO:0000259" key="4">
    <source>
        <dbReference type="Pfam" id="PF03722"/>
    </source>
</evidence>
<dbReference type="Pfam" id="PF00372">
    <property type="entry name" value="Hemocyanin_M"/>
    <property type="match status" value="1"/>
</dbReference>
<evidence type="ECO:0000313" key="6">
    <source>
        <dbReference type="Proteomes" id="UP000515158"/>
    </source>
</evidence>
<dbReference type="InterPro" id="IPR037020">
    <property type="entry name" value="Hemocyanin_C_sf"/>
</dbReference>
<keyword evidence="2" id="KW-0732">Signal</keyword>
<dbReference type="InterPro" id="IPR008922">
    <property type="entry name" value="Di-copper_centre_dom_sf"/>
</dbReference>
<dbReference type="PANTHER" id="PTHR11511:SF5">
    <property type="entry name" value="FAT-BODY PROTEIN 1-RELATED"/>
    <property type="match status" value="1"/>
</dbReference>
<reference evidence="7" key="1">
    <citation type="submission" date="2025-08" db="UniProtKB">
        <authorList>
            <consortium name="RefSeq"/>
        </authorList>
    </citation>
    <scope>IDENTIFICATION</scope>
    <source>
        <tissue evidence="7">Total insect</tissue>
    </source>
</reference>
<dbReference type="Gene3D" id="1.10.1280.10">
    <property type="entry name" value="Di-copper center containing domain from catechol oxidase"/>
    <property type="match status" value="1"/>
</dbReference>
<organism evidence="7">
    <name type="scientific">Thrips palmi</name>
    <name type="common">Melon thrips</name>
    <dbReference type="NCBI Taxonomy" id="161013"/>
    <lineage>
        <taxon>Eukaryota</taxon>
        <taxon>Metazoa</taxon>
        <taxon>Ecdysozoa</taxon>
        <taxon>Arthropoda</taxon>
        <taxon>Hexapoda</taxon>
        <taxon>Insecta</taxon>
        <taxon>Pterygota</taxon>
        <taxon>Neoptera</taxon>
        <taxon>Paraneoptera</taxon>
        <taxon>Thysanoptera</taxon>
        <taxon>Terebrantia</taxon>
        <taxon>Thripoidea</taxon>
        <taxon>Thripidae</taxon>
        <taxon>Thrips</taxon>
    </lineage>
</organism>
<dbReference type="InterPro" id="IPR014756">
    <property type="entry name" value="Ig_E-set"/>
</dbReference>
<dbReference type="Proteomes" id="UP000515158">
    <property type="component" value="Unplaced"/>
</dbReference>
<dbReference type="InterPro" id="IPR036697">
    <property type="entry name" value="Hemocyanin_N_sf"/>
</dbReference>
<dbReference type="Gene3D" id="1.20.1370.10">
    <property type="entry name" value="Hemocyanin, N-terminal domain"/>
    <property type="match status" value="1"/>
</dbReference>
<dbReference type="FunCoup" id="A0A6P8ZQD4">
    <property type="interactions" value="12"/>
</dbReference>
<dbReference type="GeneID" id="117647804"/>
<evidence type="ECO:0000256" key="2">
    <source>
        <dbReference type="SAM" id="SignalP"/>
    </source>
</evidence>
<evidence type="ECO:0000259" key="5">
    <source>
        <dbReference type="Pfam" id="PF03723"/>
    </source>
</evidence>
<dbReference type="SUPFAM" id="SSF48050">
    <property type="entry name" value="Hemocyanin, N-terminal domain"/>
    <property type="match status" value="1"/>
</dbReference>
<dbReference type="InterPro" id="IPR005204">
    <property type="entry name" value="Hemocyanin_N"/>
</dbReference>
<proteinExistence type="predicted"/>
<dbReference type="InterPro" id="IPR005203">
    <property type="entry name" value="Hemocyanin_C"/>
</dbReference>
<dbReference type="InterPro" id="IPR000896">
    <property type="entry name" value="Hemocyanin/hexamerin_mid_dom"/>
</dbReference>
<feature type="domain" description="Hemocyanin C-terminal" evidence="5">
    <location>
        <begin position="438"/>
        <end position="703"/>
    </location>
</feature>
<dbReference type="PROSITE" id="PS00210">
    <property type="entry name" value="HEMOCYANIN_2"/>
    <property type="match status" value="1"/>
</dbReference>
<dbReference type="RefSeq" id="XP_034245659.1">
    <property type="nucleotide sequence ID" value="XM_034389768.1"/>
</dbReference>
<dbReference type="KEGG" id="tpal:117647804"/>
<dbReference type="PRINTS" id="PR00187">
    <property type="entry name" value="HAEMOCYANIN"/>
</dbReference>